<dbReference type="SUPFAM" id="SSF52374">
    <property type="entry name" value="Nucleotidylyl transferase"/>
    <property type="match status" value="1"/>
</dbReference>
<proteinExistence type="inferred from homology"/>
<sequence length="123" mass="14252">MPRPRNENYNMFDLIAYRIKFVAHPHAGDKWCIYPSYDYTHCLVDSLEDITHSLCTLEFETRRASYYWCAAASARARAVFSAGDRFQLERLGYFAVDPDSTPEAMVFNRTVTLKESKPVSLKK</sequence>
<dbReference type="InterPro" id="IPR014729">
    <property type="entry name" value="Rossmann-like_a/b/a_fold"/>
</dbReference>
<comment type="similarity">
    <text evidence="8">Belongs to the class-I aminoacyl-tRNA synthetase family.</text>
</comment>
<dbReference type="OrthoDB" id="10250478at2759"/>
<dbReference type="Pfam" id="PF00749">
    <property type="entry name" value="tRNA-synt_1c"/>
    <property type="match status" value="1"/>
</dbReference>
<organism evidence="10 11">
    <name type="scientific">Tetrabaena socialis</name>
    <dbReference type="NCBI Taxonomy" id="47790"/>
    <lineage>
        <taxon>Eukaryota</taxon>
        <taxon>Viridiplantae</taxon>
        <taxon>Chlorophyta</taxon>
        <taxon>core chlorophytes</taxon>
        <taxon>Chlorophyceae</taxon>
        <taxon>CS clade</taxon>
        <taxon>Chlamydomonadales</taxon>
        <taxon>Tetrabaenaceae</taxon>
        <taxon>Tetrabaena</taxon>
    </lineage>
</organism>
<dbReference type="Gene3D" id="3.40.50.620">
    <property type="entry name" value="HUPs"/>
    <property type="match status" value="1"/>
</dbReference>
<keyword evidence="3 8" id="KW-0547">Nucleotide-binding</keyword>
<evidence type="ECO:0000313" key="10">
    <source>
        <dbReference type="EMBL" id="PNH11486.1"/>
    </source>
</evidence>
<dbReference type="AlphaFoldDB" id="A0A2J8AG71"/>
<feature type="domain" description="Glutamyl/glutaminyl-tRNA synthetase class Ib catalytic" evidence="9">
    <location>
        <begin position="4"/>
        <end position="72"/>
    </location>
</feature>
<gene>
    <name evidence="10" type="ORF">TSOC_001676</name>
</gene>
<evidence type="ECO:0000259" key="9">
    <source>
        <dbReference type="Pfam" id="PF00749"/>
    </source>
</evidence>
<evidence type="ECO:0000256" key="6">
    <source>
        <dbReference type="ARBA" id="ARBA00023146"/>
    </source>
</evidence>
<dbReference type="Proteomes" id="UP000236333">
    <property type="component" value="Unassembled WGS sequence"/>
</dbReference>
<evidence type="ECO:0000256" key="3">
    <source>
        <dbReference type="ARBA" id="ARBA00022741"/>
    </source>
</evidence>
<keyword evidence="2 8" id="KW-0436">Ligase</keyword>
<dbReference type="PANTHER" id="PTHR43097">
    <property type="entry name" value="GLUTAMINE-TRNA LIGASE"/>
    <property type="match status" value="1"/>
</dbReference>
<dbReference type="SUPFAM" id="SSF50715">
    <property type="entry name" value="Ribosomal protein L25-like"/>
    <property type="match status" value="1"/>
</dbReference>
<evidence type="ECO:0000256" key="5">
    <source>
        <dbReference type="ARBA" id="ARBA00022917"/>
    </source>
</evidence>
<evidence type="ECO:0000313" key="11">
    <source>
        <dbReference type="Proteomes" id="UP000236333"/>
    </source>
</evidence>
<keyword evidence="4 8" id="KW-0067">ATP-binding</keyword>
<dbReference type="InterPro" id="IPR020058">
    <property type="entry name" value="Glu/Gln-tRNA-synth_Ib_cat-dom"/>
</dbReference>
<dbReference type="Gene3D" id="3.90.800.10">
    <property type="entry name" value="Glutamyl-tRNA Synthetase, Domain 3"/>
    <property type="match status" value="1"/>
</dbReference>
<keyword evidence="6 8" id="KW-0030">Aminoacyl-tRNA synthetase</keyword>
<dbReference type="PANTHER" id="PTHR43097:SF4">
    <property type="entry name" value="GLUTAMINE--TRNA LIGASE"/>
    <property type="match status" value="1"/>
</dbReference>
<comment type="caution">
    <text evidence="10">The sequence shown here is derived from an EMBL/GenBank/DDBJ whole genome shotgun (WGS) entry which is preliminary data.</text>
</comment>
<keyword evidence="5 8" id="KW-0648">Protein biosynthesis</keyword>
<dbReference type="GO" id="GO:0006425">
    <property type="term" value="P:glutaminyl-tRNA aminoacylation"/>
    <property type="evidence" value="ECO:0007669"/>
    <property type="project" value="TreeGrafter"/>
</dbReference>
<accession>A0A2J8AG71</accession>
<dbReference type="EMBL" id="PGGS01000029">
    <property type="protein sequence ID" value="PNH11486.1"/>
    <property type="molecule type" value="Genomic_DNA"/>
</dbReference>
<dbReference type="GO" id="GO:0004819">
    <property type="term" value="F:glutamine-tRNA ligase activity"/>
    <property type="evidence" value="ECO:0007669"/>
    <property type="project" value="UniProtKB-EC"/>
</dbReference>
<dbReference type="InterPro" id="IPR050132">
    <property type="entry name" value="Gln/Glu-tRNA_Ligase"/>
</dbReference>
<evidence type="ECO:0000256" key="1">
    <source>
        <dbReference type="ARBA" id="ARBA00012836"/>
    </source>
</evidence>
<reference evidence="10 11" key="1">
    <citation type="journal article" date="2017" name="Mol. Biol. Evol.">
        <title>The 4-celled Tetrabaena socialis nuclear genome reveals the essential components for genetic control of cell number at the origin of multicellularity in the volvocine lineage.</title>
        <authorList>
            <person name="Featherston J."/>
            <person name="Arakaki Y."/>
            <person name="Hanschen E.R."/>
            <person name="Ferris P.J."/>
            <person name="Michod R.E."/>
            <person name="Olson B.J.S.C."/>
            <person name="Nozaki H."/>
            <person name="Durand P.M."/>
        </authorList>
    </citation>
    <scope>NUCLEOTIDE SEQUENCE [LARGE SCALE GENOMIC DNA]</scope>
    <source>
        <strain evidence="10 11">NIES-571</strain>
    </source>
</reference>
<dbReference type="EC" id="6.1.1.18" evidence="1"/>
<keyword evidence="11" id="KW-1185">Reference proteome</keyword>
<dbReference type="GO" id="GO:0005524">
    <property type="term" value="F:ATP binding"/>
    <property type="evidence" value="ECO:0007669"/>
    <property type="project" value="UniProtKB-KW"/>
</dbReference>
<evidence type="ECO:0000256" key="8">
    <source>
        <dbReference type="RuleBase" id="RU363037"/>
    </source>
</evidence>
<dbReference type="InterPro" id="IPR011035">
    <property type="entry name" value="Ribosomal_bL25/Gln-tRNA_synth"/>
</dbReference>
<protein>
    <recommendedName>
        <fullName evidence="1">glutamine--tRNA ligase</fullName>
        <ecNumber evidence="1">6.1.1.18</ecNumber>
    </recommendedName>
</protein>
<name>A0A2J8AG71_9CHLO</name>
<dbReference type="GO" id="GO:0005829">
    <property type="term" value="C:cytosol"/>
    <property type="evidence" value="ECO:0007669"/>
    <property type="project" value="TreeGrafter"/>
</dbReference>
<evidence type="ECO:0000256" key="4">
    <source>
        <dbReference type="ARBA" id="ARBA00022840"/>
    </source>
</evidence>
<evidence type="ECO:0000256" key="7">
    <source>
        <dbReference type="ARBA" id="ARBA00048270"/>
    </source>
</evidence>
<comment type="catalytic activity">
    <reaction evidence="7">
        <text>tRNA(Gln) + L-glutamine + ATP = L-glutaminyl-tRNA(Gln) + AMP + diphosphate</text>
        <dbReference type="Rhea" id="RHEA:20121"/>
        <dbReference type="Rhea" id="RHEA-COMP:9662"/>
        <dbReference type="Rhea" id="RHEA-COMP:9681"/>
        <dbReference type="ChEBI" id="CHEBI:30616"/>
        <dbReference type="ChEBI" id="CHEBI:33019"/>
        <dbReference type="ChEBI" id="CHEBI:58359"/>
        <dbReference type="ChEBI" id="CHEBI:78442"/>
        <dbReference type="ChEBI" id="CHEBI:78521"/>
        <dbReference type="ChEBI" id="CHEBI:456215"/>
        <dbReference type="EC" id="6.1.1.18"/>
    </reaction>
</comment>
<evidence type="ECO:0000256" key="2">
    <source>
        <dbReference type="ARBA" id="ARBA00022598"/>
    </source>
</evidence>